<comment type="caution">
    <text evidence="3">The sequence shown here is derived from an EMBL/GenBank/DDBJ whole genome shotgun (WGS) entry which is preliminary data.</text>
</comment>
<dbReference type="GO" id="GO:0003747">
    <property type="term" value="F:translation release factor activity"/>
    <property type="evidence" value="ECO:0007669"/>
    <property type="project" value="InterPro"/>
</dbReference>
<accession>A0A814Z127</accession>
<dbReference type="AlphaFoldDB" id="A0A814Z127"/>
<evidence type="ECO:0000259" key="2">
    <source>
        <dbReference type="Pfam" id="PF03463"/>
    </source>
</evidence>
<dbReference type="Proteomes" id="UP000677228">
    <property type="component" value="Unassembled WGS sequence"/>
</dbReference>
<evidence type="ECO:0000313" key="7">
    <source>
        <dbReference type="Proteomes" id="UP000663829"/>
    </source>
</evidence>
<proteinExistence type="predicted"/>
<gene>
    <name evidence="3" type="ORF">GPM918_LOCUS25498</name>
    <name evidence="4" type="ORF">OVA965_LOCUS32703</name>
    <name evidence="5" type="ORF">SRO942_LOCUS25504</name>
    <name evidence="6" type="ORF">TMI583_LOCUS33568</name>
</gene>
<evidence type="ECO:0000313" key="5">
    <source>
        <dbReference type="EMBL" id="CAF3999940.1"/>
    </source>
</evidence>
<evidence type="ECO:0000313" key="3">
    <source>
        <dbReference type="EMBL" id="CAF1237638.1"/>
    </source>
</evidence>
<evidence type="ECO:0000313" key="4">
    <source>
        <dbReference type="EMBL" id="CAF1393824.1"/>
    </source>
</evidence>
<feature type="domain" description="eRF1/Pelota-like N-terminal" evidence="2">
    <location>
        <begin position="23"/>
        <end position="103"/>
    </location>
</feature>
<dbReference type="SUPFAM" id="SSF55481">
    <property type="entry name" value="N-terminal domain of eukaryotic peptide chain release factor subunit 1, ERF1"/>
    <property type="match status" value="1"/>
</dbReference>
<dbReference type="InterPro" id="IPR024049">
    <property type="entry name" value="eRF1_1_sf"/>
</dbReference>
<dbReference type="EMBL" id="CAJNOK010025746">
    <property type="protein sequence ID" value="CAF1393824.1"/>
    <property type="molecule type" value="Genomic_DNA"/>
</dbReference>
<dbReference type="Pfam" id="PF03463">
    <property type="entry name" value="eRF1_1"/>
    <property type="match status" value="1"/>
</dbReference>
<dbReference type="EMBL" id="CAJOBC010009925">
    <property type="protein sequence ID" value="CAF3999940.1"/>
    <property type="molecule type" value="Genomic_DNA"/>
</dbReference>
<protein>
    <recommendedName>
        <fullName evidence="1">Eukaryotic peptide chain release factor subunit 1</fullName>
    </recommendedName>
</protein>
<reference evidence="3" key="1">
    <citation type="submission" date="2021-02" db="EMBL/GenBank/DDBJ databases">
        <authorList>
            <person name="Nowell W R."/>
        </authorList>
    </citation>
    <scope>NUCLEOTIDE SEQUENCE</scope>
</reference>
<name>A0A814Z127_9BILA</name>
<dbReference type="Proteomes" id="UP000663829">
    <property type="component" value="Unassembled WGS sequence"/>
</dbReference>
<dbReference type="Proteomes" id="UP000682733">
    <property type="component" value="Unassembled WGS sequence"/>
</dbReference>
<evidence type="ECO:0000256" key="1">
    <source>
        <dbReference type="ARBA" id="ARBA00013382"/>
    </source>
</evidence>
<dbReference type="InterPro" id="IPR004403">
    <property type="entry name" value="Peptide_chain-rel_eRF1/aRF1"/>
</dbReference>
<dbReference type="InterPro" id="IPR005140">
    <property type="entry name" value="eRF1_Pelota-like_N"/>
</dbReference>
<dbReference type="EMBL" id="CAJNOQ010009920">
    <property type="protein sequence ID" value="CAF1237638.1"/>
    <property type="molecule type" value="Genomic_DNA"/>
</dbReference>
<keyword evidence="7" id="KW-1185">Reference proteome</keyword>
<sequence>MASQTLHLDVEAQSVERWKIHHIIQQLSELKARDASLITITIPSNDQLDQITKLLTEEMETASVTNSSQTQDSVQQALITAQSLLNLYSQRKLPPNGLVLYCAWPIIKQQIFLEVDYTMFSKKNPSKTRCN</sequence>
<dbReference type="PANTHER" id="PTHR10113">
    <property type="entry name" value="PEPTIDE CHAIN RELEASE FACTOR SUBUNIT 1"/>
    <property type="match status" value="1"/>
</dbReference>
<evidence type="ECO:0000313" key="6">
    <source>
        <dbReference type="EMBL" id="CAF4201284.1"/>
    </source>
</evidence>
<dbReference type="EMBL" id="CAJOBA010047455">
    <property type="protein sequence ID" value="CAF4201284.1"/>
    <property type="molecule type" value="Genomic_DNA"/>
</dbReference>
<dbReference type="Gene3D" id="3.30.960.10">
    <property type="entry name" value="eRF1 domain 1"/>
    <property type="match status" value="1"/>
</dbReference>
<dbReference type="Proteomes" id="UP000681722">
    <property type="component" value="Unassembled WGS sequence"/>
</dbReference>
<organism evidence="3 7">
    <name type="scientific">Didymodactylos carnosus</name>
    <dbReference type="NCBI Taxonomy" id="1234261"/>
    <lineage>
        <taxon>Eukaryota</taxon>
        <taxon>Metazoa</taxon>
        <taxon>Spiralia</taxon>
        <taxon>Gnathifera</taxon>
        <taxon>Rotifera</taxon>
        <taxon>Eurotatoria</taxon>
        <taxon>Bdelloidea</taxon>
        <taxon>Philodinida</taxon>
        <taxon>Philodinidae</taxon>
        <taxon>Didymodactylos</taxon>
    </lineage>
</organism>